<keyword evidence="3" id="KW-0804">Transcription</keyword>
<keyword evidence="1" id="KW-0805">Transcription regulation</keyword>
<dbReference type="Pfam" id="PF22922">
    <property type="entry name" value="GAF_NLP"/>
    <property type="match status" value="1"/>
</dbReference>
<feature type="region of interest" description="Disordered" evidence="5">
    <location>
        <begin position="391"/>
        <end position="427"/>
    </location>
</feature>
<dbReference type="Proteomes" id="UP001237642">
    <property type="component" value="Unassembled WGS sequence"/>
</dbReference>
<name>A0AAD8LWP5_9APIA</name>
<dbReference type="SMART" id="SM00666">
    <property type="entry name" value="PB1"/>
    <property type="match status" value="1"/>
</dbReference>
<sequence>MDLCSDENPSFIQLREKIFVHLERFYCSVVEKTRSSGNILIQYWAANIVTRERGRQYCELRTRNQLFYHDQSDATRLLSYRNHVMPVPPLLQGMTEVKNILRFNIFRISISQDVFNEIDHVLTVVSKTFQIPLAQCWLSRDHSGGDYTVINQKSSLNYENLVPWCQFKKACSQLYLNVGDGLVGRTFMSHTPSFFSDITKVSIRSYPLAHYIGNCGSTDSFTVCLHNPMTGNEDYVMEFFLLREEMDGHYPESLLNSLFETLRTHFKTFVLASGEKLGEEITVKVFDSFMHHESESFKIGHPKISSPRQRVPRHVKEGFPLTPSTWKSAWSIDGDNVFSIPCISPSGLLKQLEQNVQVIEASSSSNNSSEEDILIEEASTKWIEPQSLSYRSRESLPQDKKSQLSSFQTKKSLPRQEGKEDTTVLDPPAQKLMLDDALQIRHKGLTLGTENVDTHIHILNKSRVEVTSHRDNNSEESISFESLTKHFGRPLDDAAKSFGGNRSTFKRVCRGHGIKRWQFGNKRMGSSISSKLGTKLNDKVPSRRKLSCSGKAPVTDTAVVPRQNMNKMIVKATYNDVTIRFELFDLSGLAELQDNVIERLQLERSSFSIKYQDDEGDWILIACDKDVRECMELSRSLNKTTIKMLLDLPIIHYAT</sequence>
<evidence type="ECO:0008006" key="10">
    <source>
        <dbReference type="Google" id="ProtNLM"/>
    </source>
</evidence>
<reference evidence="8" key="1">
    <citation type="submission" date="2023-02" db="EMBL/GenBank/DDBJ databases">
        <title>Genome of toxic invasive species Heracleum sosnowskyi carries increased number of genes despite the absence of recent whole-genome duplications.</title>
        <authorList>
            <person name="Schelkunov M."/>
            <person name="Shtratnikova V."/>
            <person name="Makarenko M."/>
            <person name="Klepikova A."/>
            <person name="Omelchenko D."/>
            <person name="Novikova G."/>
            <person name="Obukhova E."/>
            <person name="Bogdanov V."/>
            <person name="Penin A."/>
            <person name="Logacheva M."/>
        </authorList>
    </citation>
    <scope>NUCLEOTIDE SEQUENCE</scope>
    <source>
        <strain evidence="8">Hsosn_3</strain>
        <tissue evidence="8">Leaf</tissue>
    </source>
</reference>
<dbReference type="InterPro" id="IPR055081">
    <property type="entry name" value="NLP1-9_GAF"/>
</dbReference>
<dbReference type="AlphaFoldDB" id="A0AAD8LWP5"/>
<evidence type="ECO:0000256" key="1">
    <source>
        <dbReference type="ARBA" id="ARBA00023015"/>
    </source>
</evidence>
<keyword evidence="2" id="KW-0238">DNA-binding</keyword>
<feature type="domain" description="RWP-RK" evidence="6">
    <location>
        <begin position="454"/>
        <end position="549"/>
    </location>
</feature>
<organism evidence="8 9">
    <name type="scientific">Heracleum sosnowskyi</name>
    <dbReference type="NCBI Taxonomy" id="360622"/>
    <lineage>
        <taxon>Eukaryota</taxon>
        <taxon>Viridiplantae</taxon>
        <taxon>Streptophyta</taxon>
        <taxon>Embryophyta</taxon>
        <taxon>Tracheophyta</taxon>
        <taxon>Spermatophyta</taxon>
        <taxon>Magnoliopsida</taxon>
        <taxon>eudicotyledons</taxon>
        <taxon>Gunneridae</taxon>
        <taxon>Pentapetalae</taxon>
        <taxon>asterids</taxon>
        <taxon>campanulids</taxon>
        <taxon>Apiales</taxon>
        <taxon>Apiaceae</taxon>
        <taxon>Apioideae</taxon>
        <taxon>apioid superclade</taxon>
        <taxon>Tordylieae</taxon>
        <taxon>Tordyliinae</taxon>
        <taxon>Heracleum</taxon>
    </lineage>
</organism>
<evidence type="ECO:0000259" key="6">
    <source>
        <dbReference type="PROSITE" id="PS51519"/>
    </source>
</evidence>
<dbReference type="SUPFAM" id="SSF54277">
    <property type="entry name" value="CAD &amp; PB1 domains"/>
    <property type="match status" value="1"/>
</dbReference>
<dbReference type="GO" id="GO:0003700">
    <property type="term" value="F:DNA-binding transcription factor activity"/>
    <property type="evidence" value="ECO:0007669"/>
    <property type="project" value="InterPro"/>
</dbReference>
<dbReference type="Pfam" id="PF00564">
    <property type="entry name" value="PB1"/>
    <property type="match status" value="1"/>
</dbReference>
<evidence type="ECO:0000256" key="5">
    <source>
        <dbReference type="SAM" id="MobiDB-lite"/>
    </source>
</evidence>
<feature type="compositionally biased region" description="Basic and acidic residues" evidence="5">
    <location>
        <begin position="391"/>
        <end position="402"/>
    </location>
</feature>
<dbReference type="EMBL" id="JAUIZM010000013">
    <property type="protein sequence ID" value="KAK1353415.1"/>
    <property type="molecule type" value="Genomic_DNA"/>
</dbReference>
<dbReference type="PANTHER" id="PTHR32002:SF62">
    <property type="entry name" value="PROTEIN NLP6-LIKE ISOFORM X1"/>
    <property type="match status" value="1"/>
</dbReference>
<dbReference type="InterPro" id="IPR045012">
    <property type="entry name" value="NLP"/>
</dbReference>
<dbReference type="InterPro" id="IPR000270">
    <property type="entry name" value="PB1_dom"/>
</dbReference>
<evidence type="ECO:0000256" key="4">
    <source>
        <dbReference type="ARBA" id="ARBA00023242"/>
    </source>
</evidence>
<evidence type="ECO:0000313" key="8">
    <source>
        <dbReference type="EMBL" id="KAK1353415.1"/>
    </source>
</evidence>
<evidence type="ECO:0000313" key="9">
    <source>
        <dbReference type="Proteomes" id="UP001237642"/>
    </source>
</evidence>
<feature type="domain" description="PB1" evidence="7">
    <location>
        <begin position="567"/>
        <end position="649"/>
    </location>
</feature>
<dbReference type="GO" id="GO:0003677">
    <property type="term" value="F:DNA binding"/>
    <property type="evidence" value="ECO:0007669"/>
    <property type="project" value="UniProtKB-KW"/>
</dbReference>
<comment type="caution">
    <text evidence="8">The sequence shown here is derived from an EMBL/GenBank/DDBJ whole genome shotgun (WGS) entry which is preliminary data.</text>
</comment>
<proteinExistence type="predicted"/>
<protein>
    <recommendedName>
        <fullName evidence="10">PB1 domain-containing protein</fullName>
    </recommendedName>
</protein>
<dbReference type="Gene3D" id="3.10.20.90">
    <property type="entry name" value="Phosphatidylinositol 3-kinase Catalytic Subunit, Chain A, domain 1"/>
    <property type="match status" value="1"/>
</dbReference>
<evidence type="ECO:0000256" key="3">
    <source>
        <dbReference type="ARBA" id="ARBA00023163"/>
    </source>
</evidence>
<dbReference type="InterPro" id="IPR053793">
    <property type="entry name" value="PB1-like"/>
</dbReference>
<reference evidence="8" key="2">
    <citation type="submission" date="2023-05" db="EMBL/GenBank/DDBJ databases">
        <authorList>
            <person name="Schelkunov M.I."/>
        </authorList>
    </citation>
    <scope>NUCLEOTIDE SEQUENCE</scope>
    <source>
        <strain evidence="8">Hsosn_3</strain>
        <tissue evidence="8">Leaf</tissue>
    </source>
</reference>
<dbReference type="InterPro" id="IPR003035">
    <property type="entry name" value="RWP-RK_dom"/>
</dbReference>
<evidence type="ECO:0000259" key="7">
    <source>
        <dbReference type="PROSITE" id="PS51745"/>
    </source>
</evidence>
<keyword evidence="4" id="KW-0539">Nucleus</keyword>
<evidence type="ECO:0000256" key="2">
    <source>
        <dbReference type="ARBA" id="ARBA00023125"/>
    </source>
</evidence>
<gene>
    <name evidence="8" type="ORF">POM88_052550</name>
</gene>
<dbReference type="PROSITE" id="PS51745">
    <property type="entry name" value="PB1"/>
    <property type="match status" value="1"/>
</dbReference>
<accession>A0AAD8LWP5</accession>
<dbReference type="PROSITE" id="PS51519">
    <property type="entry name" value="RWP_RK"/>
    <property type="match status" value="1"/>
</dbReference>
<keyword evidence="9" id="KW-1185">Reference proteome</keyword>
<dbReference type="Pfam" id="PF02042">
    <property type="entry name" value="RWP-RK"/>
    <property type="match status" value="1"/>
</dbReference>
<dbReference type="PANTHER" id="PTHR32002">
    <property type="entry name" value="PROTEIN NLP8"/>
    <property type="match status" value="1"/>
</dbReference>